<evidence type="ECO:0000256" key="2">
    <source>
        <dbReference type="ARBA" id="ARBA00022448"/>
    </source>
</evidence>
<dbReference type="Pfam" id="PF00528">
    <property type="entry name" value="BPD_transp_1"/>
    <property type="match status" value="1"/>
</dbReference>
<dbReference type="GO" id="GO:0055085">
    <property type="term" value="P:transmembrane transport"/>
    <property type="evidence" value="ECO:0007669"/>
    <property type="project" value="InterPro"/>
</dbReference>
<feature type="transmembrane region" description="Helical" evidence="7">
    <location>
        <begin position="290"/>
        <end position="311"/>
    </location>
</feature>
<sequence length="324" mass="36551">MNKLPVAGVKIKKEKRSQLVKPLHLRLAEDVRKNWILYLMILPVLLFFIIFAYTPMSGVILAFKDFKVKLGIFGSPWVGLKYFERFFGSYNFGLLLKNTIGISLYSLVIGFPIPIIFALLLNYLRLKHLKKTLQMVSYAPYFISTVVICGMIAIFMDKDTGILNQMIMALGGKSQDFLSKPQYFKSIYVWSGVWQSMGYSSIIYISALSGVDPALHEAAIMDGATKVQRIIHIDLPSIKSTIIMLFILQMGSLMNVGFEKVFLLQNDLNMSASDVINTYVYRVGLVQNNYSYSTAVGLFNSVINMALVILANQVSKKLANESLW</sequence>
<proteinExistence type="inferred from homology"/>
<protein>
    <submittedName>
        <fullName evidence="9">Sugar ABC transporter permease</fullName>
    </submittedName>
</protein>
<evidence type="ECO:0000256" key="4">
    <source>
        <dbReference type="ARBA" id="ARBA00022692"/>
    </source>
</evidence>
<feature type="transmembrane region" description="Helical" evidence="7">
    <location>
        <begin position="103"/>
        <end position="124"/>
    </location>
</feature>
<dbReference type="InterPro" id="IPR035906">
    <property type="entry name" value="MetI-like_sf"/>
</dbReference>
<evidence type="ECO:0000313" key="9">
    <source>
        <dbReference type="EMBL" id="RGE59211.1"/>
    </source>
</evidence>
<keyword evidence="3" id="KW-1003">Cell membrane</keyword>
<dbReference type="PANTHER" id="PTHR43227">
    <property type="entry name" value="BLL4140 PROTEIN"/>
    <property type="match status" value="1"/>
</dbReference>
<evidence type="ECO:0000256" key="7">
    <source>
        <dbReference type="RuleBase" id="RU363032"/>
    </source>
</evidence>
<keyword evidence="5 7" id="KW-1133">Transmembrane helix</keyword>
<feature type="transmembrane region" description="Helical" evidence="7">
    <location>
        <begin position="238"/>
        <end position="258"/>
    </location>
</feature>
<dbReference type="RefSeq" id="WP_102290109.1">
    <property type="nucleotide sequence ID" value="NZ_CANNOQ010000064.1"/>
</dbReference>
<evidence type="ECO:0000256" key="1">
    <source>
        <dbReference type="ARBA" id="ARBA00004651"/>
    </source>
</evidence>
<dbReference type="InterPro" id="IPR000515">
    <property type="entry name" value="MetI-like"/>
</dbReference>
<accession>A0A3E3I358</accession>
<keyword evidence="2 7" id="KW-0813">Transport</keyword>
<dbReference type="Gene3D" id="1.10.3720.10">
    <property type="entry name" value="MetI-like"/>
    <property type="match status" value="1"/>
</dbReference>
<gene>
    <name evidence="9" type="ORF">DXC51_14650</name>
</gene>
<dbReference type="GO" id="GO:0005886">
    <property type="term" value="C:plasma membrane"/>
    <property type="evidence" value="ECO:0007669"/>
    <property type="project" value="UniProtKB-SubCell"/>
</dbReference>
<evidence type="ECO:0000256" key="3">
    <source>
        <dbReference type="ARBA" id="ARBA00022475"/>
    </source>
</evidence>
<dbReference type="CDD" id="cd06261">
    <property type="entry name" value="TM_PBP2"/>
    <property type="match status" value="1"/>
</dbReference>
<evidence type="ECO:0000259" key="8">
    <source>
        <dbReference type="PROSITE" id="PS50928"/>
    </source>
</evidence>
<keyword evidence="10" id="KW-1185">Reference proteome</keyword>
<dbReference type="PANTHER" id="PTHR43227:SF11">
    <property type="entry name" value="BLL4140 PROTEIN"/>
    <property type="match status" value="1"/>
</dbReference>
<organism evidence="9 10">
    <name type="scientific">Eisenbergiella massiliensis</name>
    <dbReference type="NCBI Taxonomy" id="1720294"/>
    <lineage>
        <taxon>Bacteria</taxon>
        <taxon>Bacillati</taxon>
        <taxon>Bacillota</taxon>
        <taxon>Clostridia</taxon>
        <taxon>Lachnospirales</taxon>
        <taxon>Lachnospiraceae</taxon>
        <taxon>Eisenbergiella</taxon>
    </lineage>
</organism>
<dbReference type="PROSITE" id="PS50928">
    <property type="entry name" value="ABC_TM1"/>
    <property type="match status" value="1"/>
</dbReference>
<keyword evidence="4 7" id="KW-0812">Transmembrane</keyword>
<dbReference type="Proteomes" id="UP000260812">
    <property type="component" value="Unassembled WGS sequence"/>
</dbReference>
<feature type="transmembrane region" description="Helical" evidence="7">
    <location>
        <begin position="187"/>
        <end position="211"/>
    </location>
</feature>
<dbReference type="AlphaFoldDB" id="A0A3E3I358"/>
<evidence type="ECO:0000256" key="6">
    <source>
        <dbReference type="ARBA" id="ARBA00023136"/>
    </source>
</evidence>
<comment type="caution">
    <text evidence="9">The sequence shown here is derived from an EMBL/GenBank/DDBJ whole genome shotgun (WGS) entry which is preliminary data.</text>
</comment>
<evidence type="ECO:0000313" key="10">
    <source>
        <dbReference type="Proteomes" id="UP000260812"/>
    </source>
</evidence>
<comment type="similarity">
    <text evidence="7">Belongs to the binding-protein-dependent transport system permease family.</text>
</comment>
<feature type="domain" description="ABC transmembrane type-1" evidence="8">
    <location>
        <begin position="96"/>
        <end position="311"/>
    </location>
</feature>
<keyword evidence="6 7" id="KW-0472">Membrane</keyword>
<name>A0A3E3I358_9FIRM</name>
<dbReference type="SUPFAM" id="SSF161098">
    <property type="entry name" value="MetI-like"/>
    <property type="match status" value="1"/>
</dbReference>
<evidence type="ECO:0000256" key="5">
    <source>
        <dbReference type="ARBA" id="ARBA00022989"/>
    </source>
</evidence>
<dbReference type="InterPro" id="IPR050809">
    <property type="entry name" value="UgpAE/MalFG_permease"/>
</dbReference>
<comment type="subcellular location">
    <subcellularLocation>
        <location evidence="1 7">Cell membrane</location>
        <topology evidence="1 7">Multi-pass membrane protein</topology>
    </subcellularLocation>
</comment>
<reference evidence="9" key="1">
    <citation type="submission" date="2018-08" db="EMBL/GenBank/DDBJ databases">
        <title>A genome reference for cultivated species of the human gut microbiota.</title>
        <authorList>
            <person name="Zou Y."/>
            <person name="Xue W."/>
            <person name="Luo G."/>
        </authorList>
    </citation>
    <scope>NUCLEOTIDE SEQUENCE [LARGE SCALE GENOMIC DNA]</scope>
    <source>
        <strain evidence="9">TF05-5AC</strain>
    </source>
</reference>
<feature type="transmembrane region" description="Helical" evidence="7">
    <location>
        <begin position="136"/>
        <end position="156"/>
    </location>
</feature>
<feature type="transmembrane region" description="Helical" evidence="7">
    <location>
        <begin position="35"/>
        <end position="54"/>
    </location>
</feature>
<dbReference type="EMBL" id="QVLV01000009">
    <property type="protein sequence ID" value="RGE59211.1"/>
    <property type="molecule type" value="Genomic_DNA"/>
</dbReference>